<dbReference type="Proteomes" id="UP001458880">
    <property type="component" value="Unassembled WGS sequence"/>
</dbReference>
<keyword evidence="2" id="KW-1185">Reference proteome</keyword>
<sequence>MKCQKSPSIPHLLKKLFKANEMSEVPIDPTSAKKVIQGQSCSNVSNTAHEDSCDIDEETRESFLLKESIEIQEEEEGSGEDIIVEVALEDYQSD</sequence>
<accession>A0AAW1N0E3</accession>
<name>A0AAW1N0E3_POPJA</name>
<dbReference type="AlphaFoldDB" id="A0AAW1N0E3"/>
<organism evidence="1 2">
    <name type="scientific">Popillia japonica</name>
    <name type="common">Japanese beetle</name>
    <dbReference type="NCBI Taxonomy" id="7064"/>
    <lineage>
        <taxon>Eukaryota</taxon>
        <taxon>Metazoa</taxon>
        <taxon>Ecdysozoa</taxon>
        <taxon>Arthropoda</taxon>
        <taxon>Hexapoda</taxon>
        <taxon>Insecta</taxon>
        <taxon>Pterygota</taxon>
        <taxon>Neoptera</taxon>
        <taxon>Endopterygota</taxon>
        <taxon>Coleoptera</taxon>
        <taxon>Polyphaga</taxon>
        <taxon>Scarabaeiformia</taxon>
        <taxon>Scarabaeidae</taxon>
        <taxon>Rutelinae</taxon>
        <taxon>Popillia</taxon>
    </lineage>
</organism>
<proteinExistence type="predicted"/>
<comment type="caution">
    <text evidence="1">The sequence shown here is derived from an EMBL/GenBank/DDBJ whole genome shotgun (WGS) entry which is preliminary data.</text>
</comment>
<evidence type="ECO:0000313" key="1">
    <source>
        <dbReference type="EMBL" id="KAK9752102.1"/>
    </source>
</evidence>
<reference evidence="1 2" key="1">
    <citation type="journal article" date="2024" name="BMC Genomics">
        <title>De novo assembly and annotation of Popillia japonica's genome with initial clues to its potential as an invasive pest.</title>
        <authorList>
            <person name="Cucini C."/>
            <person name="Boschi S."/>
            <person name="Funari R."/>
            <person name="Cardaioli E."/>
            <person name="Iannotti N."/>
            <person name="Marturano G."/>
            <person name="Paoli F."/>
            <person name="Bruttini M."/>
            <person name="Carapelli A."/>
            <person name="Frati F."/>
            <person name="Nardi F."/>
        </authorList>
    </citation>
    <scope>NUCLEOTIDE SEQUENCE [LARGE SCALE GENOMIC DNA]</scope>
    <source>
        <strain evidence="1">DMR45628</strain>
    </source>
</reference>
<evidence type="ECO:0000313" key="2">
    <source>
        <dbReference type="Proteomes" id="UP001458880"/>
    </source>
</evidence>
<dbReference type="EMBL" id="JASPKY010000023">
    <property type="protein sequence ID" value="KAK9752102.1"/>
    <property type="molecule type" value="Genomic_DNA"/>
</dbReference>
<gene>
    <name evidence="1" type="ORF">QE152_g4519</name>
</gene>
<protein>
    <submittedName>
        <fullName evidence="1">Uncharacterized protein</fullName>
    </submittedName>
</protein>